<dbReference type="InterPro" id="IPR050109">
    <property type="entry name" value="HTH-type_TetR-like_transc_reg"/>
</dbReference>
<name>A0A2K4YGJ2_9MYCO</name>
<dbReference type="Gene3D" id="1.10.10.60">
    <property type="entry name" value="Homeodomain-like"/>
    <property type="match status" value="1"/>
</dbReference>
<dbReference type="PROSITE" id="PS50977">
    <property type="entry name" value="HTH_TETR_2"/>
    <property type="match status" value="1"/>
</dbReference>
<sequence length="200" mass="22262">VGKREAHKIATRRAIQAAADSLFDARGYANTTVKDIADAAGVTQRTFFRYFPGKEVLLVNDIEKWLPTLGAEIRQRPAEEIPLDAVENAFSALVDQLHEVQLDISWLFLEGPPGPRLAKSIPGLMLRLEQEIVDALLERLQRSAAVQPDEEFQVQVLARCAVAAFRSAGIRHWQLGLRNDDGPSLAELLTQAFEILRRGL</sequence>
<evidence type="ECO:0000256" key="4">
    <source>
        <dbReference type="PROSITE-ProRule" id="PRU00335"/>
    </source>
</evidence>
<proteinExistence type="predicted"/>
<gene>
    <name evidence="6" type="ORF">MAAFP003_4596</name>
</gene>
<dbReference type="InterPro" id="IPR001647">
    <property type="entry name" value="HTH_TetR"/>
</dbReference>
<dbReference type="GO" id="GO:0003700">
    <property type="term" value="F:DNA-binding transcription factor activity"/>
    <property type="evidence" value="ECO:0007669"/>
    <property type="project" value="TreeGrafter"/>
</dbReference>
<dbReference type="PANTHER" id="PTHR30055">
    <property type="entry name" value="HTH-TYPE TRANSCRIPTIONAL REGULATOR RUTR"/>
    <property type="match status" value="1"/>
</dbReference>
<evidence type="ECO:0000256" key="2">
    <source>
        <dbReference type="ARBA" id="ARBA00023125"/>
    </source>
</evidence>
<comment type="caution">
    <text evidence="6">The sequence shown here is derived from an EMBL/GenBank/DDBJ whole genome shotgun (WGS) entry which is preliminary data.</text>
</comment>
<feature type="non-terminal residue" evidence="6">
    <location>
        <position position="1"/>
    </location>
</feature>
<dbReference type="PROSITE" id="PS01081">
    <property type="entry name" value="HTH_TETR_1"/>
    <property type="match status" value="1"/>
</dbReference>
<evidence type="ECO:0000313" key="6">
    <source>
        <dbReference type="EMBL" id="SOX55900.1"/>
    </source>
</evidence>
<dbReference type="PRINTS" id="PR00455">
    <property type="entry name" value="HTHTETR"/>
</dbReference>
<evidence type="ECO:0000256" key="1">
    <source>
        <dbReference type="ARBA" id="ARBA00023015"/>
    </source>
</evidence>
<dbReference type="InterPro" id="IPR009057">
    <property type="entry name" value="Homeodomain-like_sf"/>
</dbReference>
<dbReference type="InterPro" id="IPR023772">
    <property type="entry name" value="DNA-bd_HTH_TetR-type_CS"/>
</dbReference>
<feature type="DNA-binding region" description="H-T-H motif" evidence="4">
    <location>
        <begin position="32"/>
        <end position="51"/>
    </location>
</feature>
<keyword evidence="7" id="KW-1185">Reference proteome</keyword>
<dbReference type="Pfam" id="PF00440">
    <property type="entry name" value="TetR_N"/>
    <property type="match status" value="1"/>
</dbReference>
<feature type="domain" description="HTH tetR-type" evidence="5">
    <location>
        <begin position="9"/>
        <end position="69"/>
    </location>
</feature>
<dbReference type="Gene3D" id="1.10.357.10">
    <property type="entry name" value="Tetracycline Repressor, domain 2"/>
    <property type="match status" value="1"/>
</dbReference>
<keyword evidence="2 4" id="KW-0238">DNA-binding</keyword>
<evidence type="ECO:0000259" key="5">
    <source>
        <dbReference type="PROSITE" id="PS50977"/>
    </source>
</evidence>
<dbReference type="Proteomes" id="UP000236318">
    <property type="component" value="Unassembled WGS sequence"/>
</dbReference>
<evidence type="ECO:0000313" key="7">
    <source>
        <dbReference type="Proteomes" id="UP000236318"/>
    </source>
</evidence>
<organism evidence="6 7">
    <name type="scientific">Mycobacterium ahvazicum</name>
    <dbReference type="NCBI Taxonomy" id="1964395"/>
    <lineage>
        <taxon>Bacteria</taxon>
        <taxon>Bacillati</taxon>
        <taxon>Actinomycetota</taxon>
        <taxon>Actinomycetes</taxon>
        <taxon>Mycobacteriales</taxon>
        <taxon>Mycobacteriaceae</taxon>
        <taxon>Mycobacterium</taxon>
        <taxon>Mycobacterium simiae complex</taxon>
    </lineage>
</organism>
<evidence type="ECO:0000256" key="3">
    <source>
        <dbReference type="ARBA" id="ARBA00023163"/>
    </source>
</evidence>
<dbReference type="GO" id="GO:0000976">
    <property type="term" value="F:transcription cis-regulatory region binding"/>
    <property type="evidence" value="ECO:0007669"/>
    <property type="project" value="TreeGrafter"/>
</dbReference>
<accession>A0A2K4YGJ2</accession>
<dbReference type="PANTHER" id="PTHR30055:SF238">
    <property type="entry name" value="MYCOFACTOCIN BIOSYNTHESIS TRANSCRIPTIONAL REGULATOR MFTR-RELATED"/>
    <property type="match status" value="1"/>
</dbReference>
<keyword evidence="3" id="KW-0804">Transcription</keyword>
<dbReference type="EMBL" id="FXEG02000005">
    <property type="protein sequence ID" value="SOX55900.1"/>
    <property type="molecule type" value="Genomic_DNA"/>
</dbReference>
<reference evidence="6" key="1">
    <citation type="submission" date="2018-01" db="EMBL/GenBank/DDBJ databases">
        <authorList>
            <consortium name="Urmite Genomes"/>
        </authorList>
    </citation>
    <scope>NUCLEOTIDE SEQUENCE [LARGE SCALE GENOMIC DNA]</scope>
    <source>
        <strain evidence="6">AFP003</strain>
    </source>
</reference>
<dbReference type="AlphaFoldDB" id="A0A2K4YGJ2"/>
<protein>
    <submittedName>
        <fullName evidence="6">TetR family transcriptional regulator</fullName>
    </submittedName>
</protein>
<dbReference type="SUPFAM" id="SSF46689">
    <property type="entry name" value="Homeodomain-like"/>
    <property type="match status" value="1"/>
</dbReference>
<keyword evidence="1" id="KW-0805">Transcription regulation</keyword>